<feature type="domain" description="O-GlcNAc transferase C-terminal" evidence="9">
    <location>
        <begin position="284"/>
        <end position="411"/>
    </location>
</feature>
<dbReference type="PANTHER" id="PTHR44835">
    <property type="entry name" value="UDP-N-ACETYLGLUCOSAMINE--PEPTIDE N-ACETYLGLUCOSAMINYLTRANSFERASE SPINDLY-RELATED"/>
    <property type="match status" value="1"/>
</dbReference>
<keyword evidence="6" id="KW-0677">Repeat</keyword>
<dbReference type="Gene3D" id="1.25.40.10">
    <property type="entry name" value="Tetratricopeptide repeat domain"/>
    <property type="match status" value="1"/>
</dbReference>
<dbReference type="EC" id="2.4.1.255" evidence="3"/>
<dbReference type="Gene3D" id="3.40.50.2000">
    <property type="entry name" value="Glycogen Phosphorylase B"/>
    <property type="match status" value="1"/>
</dbReference>
<dbReference type="SMART" id="SM00028">
    <property type="entry name" value="TPR"/>
    <property type="match status" value="4"/>
</dbReference>
<evidence type="ECO:0000313" key="10">
    <source>
        <dbReference type="EMBL" id="NFV81187.1"/>
    </source>
</evidence>
<proteinExistence type="inferred from homology"/>
<dbReference type="Pfam" id="PF14559">
    <property type="entry name" value="TPR_19"/>
    <property type="match status" value="1"/>
</dbReference>
<protein>
    <recommendedName>
        <fullName evidence="3">protein O-GlcNAc transferase</fullName>
        <ecNumber evidence="3">2.4.1.255</ecNumber>
    </recommendedName>
</protein>
<organism evidence="10 11">
    <name type="scientific">Magnetospirillum aberrantis SpK</name>
    <dbReference type="NCBI Taxonomy" id="908842"/>
    <lineage>
        <taxon>Bacteria</taxon>
        <taxon>Pseudomonadati</taxon>
        <taxon>Pseudomonadota</taxon>
        <taxon>Alphaproteobacteria</taxon>
        <taxon>Rhodospirillales</taxon>
        <taxon>Rhodospirillaceae</taxon>
        <taxon>Magnetospirillum</taxon>
    </lineage>
</organism>
<dbReference type="SUPFAM" id="SSF48452">
    <property type="entry name" value="TPR-like"/>
    <property type="match status" value="1"/>
</dbReference>
<feature type="domain" description="O-GlcNAc transferase C-terminal" evidence="9">
    <location>
        <begin position="448"/>
        <end position="627"/>
    </location>
</feature>
<dbReference type="InterPro" id="IPR019734">
    <property type="entry name" value="TPR_rpt"/>
</dbReference>
<evidence type="ECO:0000256" key="4">
    <source>
        <dbReference type="ARBA" id="ARBA00022676"/>
    </source>
</evidence>
<dbReference type="InterPro" id="IPR029489">
    <property type="entry name" value="OGT/SEC/SPY_C"/>
</dbReference>
<dbReference type="GO" id="GO:0097363">
    <property type="term" value="F:protein O-acetylglucosaminyltransferase activity"/>
    <property type="evidence" value="ECO:0007669"/>
    <property type="project" value="UniProtKB-EC"/>
</dbReference>
<dbReference type="InterPro" id="IPR051939">
    <property type="entry name" value="Glycosyltr_41/O-GlcNAc_trsf"/>
</dbReference>
<feature type="repeat" description="TPR" evidence="8">
    <location>
        <begin position="198"/>
        <end position="231"/>
    </location>
</feature>
<evidence type="ECO:0000259" key="9">
    <source>
        <dbReference type="Pfam" id="PF13844"/>
    </source>
</evidence>
<dbReference type="PROSITE" id="PS50005">
    <property type="entry name" value="TPR"/>
    <property type="match status" value="1"/>
</dbReference>
<dbReference type="Pfam" id="PF13844">
    <property type="entry name" value="Glyco_transf_41"/>
    <property type="match status" value="2"/>
</dbReference>
<evidence type="ECO:0000256" key="2">
    <source>
        <dbReference type="ARBA" id="ARBA00005386"/>
    </source>
</evidence>
<comment type="similarity">
    <text evidence="2">Belongs to the glycosyltransferase 41 family. O-GlcNAc transferase subfamily.</text>
</comment>
<dbReference type="AlphaFoldDB" id="A0A7C9UUW5"/>
<keyword evidence="7 8" id="KW-0802">TPR repeat</keyword>
<comment type="caution">
    <text evidence="10">The sequence shown here is derived from an EMBL/GenBank/DDBJ whole genome shotgun (WGS) entry which is preliminary data.</text>
</comment>
<evidence type="ECO:0000256" key="1">
    <source>
        <dbReference type="ARBA" id="ARBA00004922"/>
    </source>
</evidence>
<evidence type="ECO:0000256" key="6">
    <source>
        <dbReference type="ARBA" id="ARBA00022737"/>
    </source>
</evidence>
<evidence type="ECO:0000256" key="5">
    <source>
        <dbReference type="ARBA" id="ARBA00022679"/>
    </source>
</evidence>
<keyword evidence="5" id="KW-0808">Transferase</keyword>
<evidence type="ECO:0000256" key="8">
    <source>
        <dbReference type="PROSITE-ProRule" id="PRU00339"/>
    </source>
</evidence>
<evidence type="ECO:0000313" key="11">
    <source>
        <dbReference type="Proteomes" id="UP000480684"/>
    </source>
</evidence>
<dbReference type="PANTHER" id="PTHR44835:SF1">
    <property type="entry name" value="PROTEIN O-GLCNAC TRANSFERASE"/>
    <property type="match status" value="1"/>
</dbReference>
<reference evidence="10 11" key="1">
    <citation type="submission" date="2020-02" db="EMBL/GenBank/DDBJ databases">
        <authorList>
            <person name="Dziuba M."/>
            <person name="Kuznetsov B."/>
            <person name="Mardanov A."/>
            <person name="Ravin N."/>
            <person name="Grouzdev D."/>
        </authorList>
    </citation>
    <scope>NUCLEOTIDE SEQUENCE [LARGE SCALE GENOMIC DNA]</scope>
    <source>
        <strain evidence="10 11">SpK</strain>
    </source>
</reference>
<name>A0A7C9UUW5_9PROT</name>
<evidence type="ECO:0000256" key="3">
    <source>
        <dbReference type="ARBA" id="ARBA00011970"/>
    </source>
</evidence>
<keyword evidence="4" id="KW-0328">Glycosyltransferase</keyword>
<gene>
    <name evidence="10" type="ORF">G4223_13800</name>
</gene>
<sequence>MTSSPDSLKQTIEQALAYLRTGNPLLAINTVSAHGDVETCAPSCCVLALAAYALSDVGRCAALLRKAHGIEPFCRDYMDLLAGILTRAGRLEEGLFFSKMSVAGEENALGVDFDVFGLSNYFEALKNVSPPTYYRDALVAFLARDFPAVLTHCDRELSFNPDNAPCHTVLGLCMLEMGDFGGARSALQQAVALVPGEPATYLHLAKVHEKCGQFEQAAGCRRQAARLAPHANAVRVATMAGLSVRDDAEWAAHRQALQQDINAALLEQRQSALPSTPFSPAGGDILTVGVLSDSFYNNTLMRLVEPVLARLPNGNTRLAGYQQTPAHDVVTVRLKGISANWTESYDIDDDTLAAIVAGDEVDVLLDLCGYSEHGRLSFLARRPAAAQLAWLGWPCAAGSEGVDGVLSDSVLAEADEDVAGCPSLLLENGVIALDPLTEMPEVGPSPFLANGAVTFGTVLDLSVIRPEIAALWADVLNAVPGSRLMLGKVGQASEELLIRAYGLFADYGVSERLLLQVADEDANVDEDFFAKIDVFLDPYPCSQPFAVAQALWMGVPALAVMAGRRTSRLGASVLNAAGCRNWICPDLDSLSVKAAMLCANPSGLPALRAGLRDQVAQSSLFNPDRVADELRVKLRSWVSRRRAGAVG</sequence>
<dbReference type="RefSeq" id="WP_163680855.1">
    <property type="nucleotide sequence ID" value="NZ_JAAIYP010000039.1"/>
</dbReference>
<keyword evidence="11" id="KW-1185">Reference proteome</keyword>
<accession>A0A7C9UUW5</accession>
<dbReference type="Gene3D" id="3.40.50.11380">
    <property type="match status" value="1"/>
</dbReference>
<dbReference type="InterPro" id="IPR011990">
    <property type="entry name" value="TPR-like_helical_dom_sf"/>
</dbReference>
<dbReference type="EMBL" id="JAAIYP010000039">
    <property type="protein sequence ID" value="NFV81187.1"/>
    <property type="molecule type" value="Genomic_DNA"/>
</dbReference>
<comment type="pathway">
    <text evidence="1">Protein modification; protein glycosylation.</text>
</comment>
<dbReference type="Proteomes" id="UP000480684">
    <property type="component" value="Unassembled WGS sequence"/>
</dbReference>
<evidence type="ECO:0000256" key="7">
    <source>
        <dbReference type="ARBA" id="ARBA00022803"/>
    </source>
</evidence>